<proteinExistence type="predicted"/>
<evidence type="ECO:0000313" key="2">
    <source>
        <dbReference type="EMBL" id="CAA9576654.1"/>
    </source>
</evidence>
<name>A0A6J4VFR2_9BACT</name>
<feature type="region of interest" description="Disordered" evidence="1">
    <location>
        <begin position="1"/>
        <end position="123"/>
    </location>
</feature>
<sequence length="123" mass="13208">ADEAGARPDPRDRCRSRQGVLHGPGRLRRRPRPPGPRRAPLRPAHPARLRLLGRPRDRDHGDGAGVGPELPDGGRGRPGGARRTGGAGRGRERGRGAGLGLVRLLQRPRRQRLGAPATSTPHL</sequence>
<evidence type="ECO:0000256" key="1">
    <source>
        <dbReference type="SAM" id="MobiDB-lite"/>
    </source>
</evidence>
<feature type="non-terminal residue" evidence="2">
    <location>
        <position position="1"/>
    </location>
</feature>
<organism evidence="2">
    <name type="scientific">uncultured Thermomicrobiales bacterium</name>
    <dbReference type="NCBI Taxonomy" id="1645740"/>
    <lineage>
        <taxon>Bacteria</taxon>
        <taxon>Pseudomonadati</taxon>
        <taxon>Thermomicrobiota</taxon>
        <taxon>Thermomicrobia</taxon>
        <taxon>Thermomicrobiales</taxon>
        <taxon>environmental samples</taxon>
    </lineage>
</organism>
<feature type="compositionally biased region" description="Basic and acidic residues" evidence="1">
    <location>
        <begin position="1"/>
        <end position="15"/>
    </location>
</feature>
<reference evidence="2" key="1">
    <citation type="submission" date="2020-02" db="EMBL/GenBank/DDBJ databases">
        <authorList>
            <person name="Meier V. D."/>
        </authorList>
    </citation>
    <scope>NUCLEOTIDE SEQUENCE</scope>
    <source>
        <strain evidence="2">AVDCRST_MAG59</strain>
    </source>
</reference>
<dbReference type="GO" id="GO:0016829">
    <property type="term" value="F:lyase activity"/>
    <property type="evidence" value="ECO:0007669"/>
    <property type="project" value="UniProtKB-KW"/>
</dbReference>
<dbReference type="EMBL" id="CADCWF010000307">
    <property type="protein sequence ID" value="CAA9576654.1"/>
    <property type="molecule type" value="Genomic_DNA"/>
</dbReference>
<accession>A0A6J4VFR2</accession>
<feature type="compositionally biased region" description="Gly residues" evidence="1">
    <location>
        <begin position="76"/>
        <end position="88"/>
    </location>
</feature>
<gene>
    <name evidence="2" type="ORF">AVDCRST_MAG59-4139</name>
</gene>
<protein>
    <submittedName>
        <fullName evidence="2">Possible lyase</fullName>
    </submittedName>
</protein>
<keyword evidence="2" id="KW-0456">Lyase</keyword>
<dbReference type="AlphaFoldDB" id="A0A6J4VFR2"/>
<feature type="non-terminal residue" evidence="2">
    <location>
        <position position="123"/>
    </location>
</feature>